<dbReference type="Pfam" id="PF00205">
    <property type="entry name" value="TPP_enzyme_M"/>
    <property type="match status" value="1"/>
</dbReference>
<evidence type="ECO:0000256" key="3">
    <source>
        <dbReference type="ARBA" id="ARBA00007812"/>
    </source>
</evidence>
<feature type="domain" description="Thiamine pyrophosphate enzyme TPP-binding" evidence="13">
    <location>
        <begin position="398"/>
        <end position="558"/>
    </location>
</feature>
<evidence type="ECO:0000256" key="8">
    <source>
        <dbReference type="ARBA" id="ARBA00023052"/>
    </source>
</evidence>
<dbReference type="InterPro" id="IPR011766">
    <property type="entry name" value="TPP_enzyme_TPP-bd"/>
</dbReference>
<dbReference type="RefSeq" id="WP_238305841.1">
    <property type="nucleotide sequence ID" value="NZ_BRXE01000019.1"/>
</dbReference>
<comment type="caution">
    <text evidence="16">The sequence shown here is derived from an EMBL/GenBank/DDBJ whole genome shotgun (WGS) entry which is preliminary data.</text>
</comment>
<evidence type="ECO:0000313" key="17">
    <source>
        <dbReference type="Proteomes" id="UP001064782"/>
    </source>
</evidence>
<keyword evidence="5" id="KW-0028">Amino-acid biosynthesis</keyword>
<name>A0A9P3Q7W6_9MYCO</name>
<keyword evidence="6" id="KW-0285">Flavoprotein</keyword>
<feature type="domain" description="Thiamine pyrophosphate enzyme central" evidence="12">
    <location>
        <begin position="199"/>
        <end position="335"/>
    </location>
</feature>
<evidence type="ECO:0000313" key="15">
    <source>
        <dbReference type="EMBL" id="GLB83026.1"/>
    </source>
</evidence>
<organism evidence="16 17">
    <name type="scientific">Mycobacterium kiyosense</name>
    <dbReference type="NCBI Taxonomy" id="2871094"/>
    <lineage>
        <taxon>Bacteria</taxon>
        <taxon>Bacillati</taxon>
        <taxon>Actinomycetota</taxon>
        <taxon>Actinomycetes</taxon>
        <taxon>Mycobacteriales</taxon>
        <taxon>Mycobacteriaceae</taxon>
        <taxon>Mycobacterium</taxon>
    </lineage>
</organism>
<dbReference type="InterPro" id="IPR029035">
    <property type="entry name" value="DHS-like_NAD/FAD-binding_dom"/>
</dbReference>
<keyword evidence="8 11" id="KW-0786">Thiamine pyrophosphate</keyword>
<comment type="catalytic activity">
    <reaction evidence="10">
        <text>2 pyruvate + H(+) = (2S)-2-acetolactate + CO2</text>
        <dbReference type="Rhea" id="RHEA:25249"/>
        <dbReference type="ChEBI" id="CHEBI:15361"/>
        <dbReference type="ChEBI" id="CHEBI:15378"/>
        <dbReference type="ChEBI" id="CHEBI:16526"/>
        <dbReference type="ChEBI" id="CHEBI:58476"/>
        <dbReference type="EC" id="2.2.1.6"/>
    </reaction>
</comment>
<dbReference type="GeneID" id="83628514"/>
<dbReference type="GO" id="GO:0009099">
    <property type="term" value="P:L-valine biosynthetic process"/>
    <property type="evidence" value="ECO:0007669"/>
    <property type="project" value="TreeGrafter"/>
</dbReference>
<evidence type="ECO:0000256" key="6">
    <source>
        <dbReference type="ARBA" id="ARBA00022630"/>
    </source>
</evidence>
<dbReference type="GO" id="GO:0030976">
    <property type="term" value="F:thiamine pyrophosphate binding"/>
    <property type="evidence" value="ECO:0007669"/>
    <property type="project" value="InterPro"/>
</dbReference>
<accession>A0A9P3Q7W6</accession>
<dbReference type="PANTHER" id="PTHR18968:SF142">
    <property type="entry name" value="ACETOLACTATE SYNTHASE"/>
    <property type="match status" value="1"/>
</dbReference>
<reference evidence="16" key="1">
    <citation type="submission" date="2022-08" db="EMBL/GenBank/DDBJ databases">
        <title>Mycobacterium kiyosense sp. nov., scotochromogenic slow-glowing species isolated from respiratory specimens.</title>
        <authorList>
            <person name="Fukano H."/>
            <person name="Kazumi Y."/>
            <person name="Sakagami N."/>
            <person name="Ato M."/>
            <person name="Mitarai S."/>
            <person name="Hoshino Y."/>
        </authorList>
    </citation>
    <scope>NUCLEOTIDE SEQUENCE</scope>
    <source>
        <strain evidence="16">1413</strain>
        <strain evidence="15">SRL2020-028</strain>
    </source>
</reference>
<dbReference type="Gene3D" id="3.40.50.970">
    <property type="match status" value="2"/>
</dbReference>
<evidence type="ECO:0000259" key="14">
    <source>
        <dbReference type="Pfam" id="PF02776"/>
    </source>
</evidence>
<evidence type="ECO:0000256" key="10">
    <source>
        <dbReference type="ARBA" id="ARBA00048670"/>
    </source>
</evidence>
<sequence>MTAPTKYGDQLIDWLVGAGYTHCFFVAGGNIMHLLDSVRTRMVCVPFVHEVGAAIAVEHFNASRDDGAGRAMALVTAGPGITNALTGIAGAWQESRELLVIGGQVKSSDLSRGSVRQRGIQEIDGVELVSSITKRALRIERPVERDIVLDAVLDGRTPRQGPVFLEVCLDAQAAPTIPAPESPAVPEAAALDDVPAAEVERVAAWMRESERPIILIGGGVSRRAVRALGERTAAAGIPLMTTWNGIDRVPTEHPLYAGRPNGAGPRAANILIQQSDLVVAIGTRLGLQQTGFAWEEFVPVGRVVQVDIDAAELEKGHPRVDLPLCGEANRFLAALYAADLGDPARWETWREFIASVRAELPLNDPQNVTSPGFVKPYEFAMQLCDIAEPDAVVLPCSSGNAEVVAMQALQLRADQKVVGDKSLASMGYGLSGAIGAALANPGRQVLLNEGDGGFAQNLQELGTLAVTGVKLKVFLMVNNGYASIRMTQRNYFNGAWIGCDATTGLGLPNWQDLAKAYGIPYARIEVKAGTDGGDLRSLFDASGVTELLQADGPALIEVPVDPEQTYYPKISSAVQPDGSMKSNPLHRMSPPLPTAVEERVLVHLKSAVPQA</sequence>
<dbReference type="AlphaFoldDB" id="A0A9P3Q7W6"/>
<dbReference type="PANTHER" id="PTHR18968">
    <property type="entry name" value="THIAMINE PYROPHOSPHATE ENZYMES"/>
    <property type="match status" value="1"/>
</dbReference>
<evidence type="ECO:0000256" key="7">
    <source>
        <dbReference type="ARBA" id="ARBA00022827"/>
    </source>
</evidence>
<evidence type="ECO:0000256" key="11">
    <source>
        <dbReference type="RuleBase" id="RU362132"/>
    </source>
</evidence>
<dbReference type="CDD" id="cd00568">
    <property type="entry name" value="TPP_enzymes"/>
    <property type="match status" value="1"/>
</dbReference>
<evidence type="ECO:0000313" key="16">
    <source>
        <dbReference type="EMBL" id="GLD30428.1"/>
    </source>
</evidence>
<dbReference type="GO" id="GO:0000287">
    <property type="term" value="F:magnesium ion binding"/>
    <property type="evidence" value="ECO:0007669"/>
    <property type="project" value="InterPro"/>
</dbReference>
<feature type="domain" description="Thiamine pyrophosphate enzyme N-terminal TPP-binding" evidence="14">
    <location>
        <begin position="6"/>
        <end position="127"/>
    </location>
</feature>
<gene>
    <name evidence="16" type="primary">ilvB-1</name>
    <name evidence="16" type="ORF">Mkiyose1413_23110</name>
    <name evidence="15" type="ORF">SRL2020028_22820</name>
</gene>
<dbReference type="Pfam" id="PF02775">
    <property type="entry name" value="TPP_enzyme_C"/>
    <property type="match status" value="1"/>
</dbReference>
<evidence type="ECO:0000259" key="13">
    <source>
        <dbReference type="Pfam" id="PF02775"/>
    </source>
</evidence>
<evidence type="ECO:0000256" key="4">
    <source>
        <dbReference type="ARBA" id="ARBA00013145"/>
    </source>
</evidence>
<comment type="pathway">
    <text evidence="1">Amino-acid biosynthesis; L-isoleucine biosynthesis; L-isoleucine from 2-oxobutanoate: step 1/4.</text>
</comment>
<evidence type="ECO:0000256" key="9">
    <source>
        <dbReference type="ARBA" id="ARBA00023304"/>
    </source>
</evidence>
<dbReference type="EMBL" id="BRZI01000013">
    <property type="protein sequence ID" value="GLD30428.1"/>
    <property type="molecule type" value="Genomic_DNA"/>
</dbReference>
<evidence type="ECO:0000256" key="2">
    <source>
        <dbReference type="ARBA" id="ARBA00005025"/>
    </source>
</evidence>
<dbReference type="Pfam" id="PF02776">
    <property type="entry name" value="TPP_enzyme_N"/>
    <property type="match status" value="1"/>
</dbReference>
<proteinExistence type="inferred from homology"/>
<dbReference type="EMBL" id="BRXE01000019">
    <property type="protein sequence ID" value="GLB83026.1"/>
    <property type="molecule type" value="Genomic_DNA"/>
</dbReference>
<evidence type="ECO:0000256" key="5">
    <source>
        <dbReference type="ARBA" id="ARBA00022605"/>
    </source>
</evidence>
<dbReference type="InterPro" id="IPR012001">
    <property type="entry name" value="Thiamin_PyroP_enz_TPP-bd_dom"/>
</dbReference>
<dbReference type="CDD" id="cd07035">
    <property type="entry name" value="TPP_PYR_POX_like"/>
    <property type="match status" value="1"/>
</dbReference>
<evidence type="ECO:0000259" key="12">
    <source>
        <dbReference type="Pfam" id="PF00205"/>
    </source>
</evidence>
<dbReference type="GO" id="GO:0009097">
    <property type="term" value="P:isoleucine biosynthetic process"/>
    <property type="evidence" value="ECO:0007669"/>
    <property type="project" value="TreeGrafter"/>
</dbReference>
<dbReference type="InterPro" id="IPR012000">
    <property type="entry name" value="Thiamin_PyroP_enz_cen_dom"/>
</dbReference>
<dbReference type="Proteomes" id="UP001064782">
    <property type="component" value="Unassembled WGS sequence"/>
</dbReference>
<dbReference type="EC" id="2.2.1.6" evidence="4"/>
<keyword evidence="17" id="KW-1185">Reference proteome</keyword>
<dbReference type="GO" id="GO:0050660">
    <property type="term" value="F:flavin adenine dinucleotide binding"/>
    <property type="evidence" value="ECO:0007669"/>
    <property type="project" value="TreeGrafter"/>
</dbReference>
<protein>
    <recommendedName>
        <fullName evidence="4">acetolactate synthase</fullName>
        <ecNumber evidence="4">2.2.1.6</ecNumber>
    </recommendedName>
</protein>
<dbReference type="InterPro" id="IPR045229">
    <property type="entry name" value="TPP_enz"/>
</dbReference>
<evidence type="ECO:0000256" key="1">
    <source>
        <dbReference type="ARBA" id="ARBA00004974"/>
    </source>
</evidence>
<dbReference type="SUPFAM" id="SSF52518">
    <property type="entry name" value="Thiamin diphosphate-binding fold (THDP-binding)"/>
    <property type="match status" value="2"/>
</dbReference>
<dbReference type="GO" id="GO:0003984">
    <property type="term" value="F:acetolactate synthase activity"/>
    <property type="evidence" value="ECO:0007669"/>
    <property type="project" value="UniProtKB-EC"/>
</dbReference>
<dbReference type="Gene3D" id="3.40.50.1220">
    <property type="entry name" value="TPP-binding domain"/>
    <property type="match status" value="1"/>
</dbReference>
<dbReference type="SUPFAM" id="SSF52467">
    <property type="entry name" value="DHS-like NAD/FAD-binding domain"/>
    <property type="match status" value="1"/>
</dbReference>
<dbReference type="GO" id="GO:0005948">
    <property type="term" value="C:acetolactate synthase complex"/>
    <property type="evidence" value="ECO:0007669"/>
    <property type="project" value="TreeGrafter"/>
</dbReference>
<keyword evidence="9" id="KW-0100">Branched-chain amino acid biosynthesis</keyword>
<comment type="similarity">
    <text evidence="3 11">Belongs to the TPP enzyme family.</text>
</comment>
<comment type="pathway">
    <text evidence="2">Amino-acid biosynthesis; L-valine biosynthesis; L-valine from pyruvate: step 1/4.</text>
</comment>
<keyword evidence="7" id="KW-0274">FAD</keyword>
<dbReference type="Proteomes" id="UP001165663">
    <property type="component" value="Unassembled WGS sequence"/>
</dbReference>
<dbReference type="InterPro" id="IPR029061">
    <property type="entry name" value="THDP-binding"/>
</dbReference>